<accession>A0ABP1RGU0</accession>
<organism evidence="2 3">
    <name type="scientific">Orchesella dallaii</name>
    <dbReference type="NCBI Taxonomy" id="48710"/>
    <lineage>
        <taxon>Eukaryota</taxon>
        <taxon>Metazoa</taxon>
        <taxon>Ecdysozoa</taxon>
        <taxon>Arthropoda</taxon>
        <taxon>Hexapoda</taxon>
        <taxon>Collembola</taxon>
        <taxon>Entomobryomorpha</taxon>
        <taxon>Entomobryoidea</taxon>
        <taxon>Orchesellidae</taxon>
        <taxon>Orchesellinae</taxon>
        <taxon>Orchesella</taxon>
    </lineage>
</organism>
<comment type="caution">
    <text evidence="2">The sequence shown here is derived from an EMBL/GenBank/DDBJ whole genome shotgun (WGS) entry which is preliminary data.</text>
</comment>
<feature type="signal peptide" evidence="1">
    <location>
        <begin position="1"/>
        <end position="19"/>
    </location>
</feature>
<dbReference type="Proteomes" id="UP001642540">
    <property type="component" value="Unassembled WGS sequence"/>
</dbReference>
<proteinExistence type="predicted"/>
<reference evidence="2 3" key="1">
    <citation type="submission" date="2024-08" db="EMBL/GenBank/DDBJ databases">
        <authorList>
            <person name="Cucini C."/>
            <person name="Frati F."/>
        </authorList>
    </citation>
    <scope>NUCLEOTIDE SEQUENCE [LARGE SCALE GENOMIC DNA]</scope>
</reference>
<dbReference type="EMBL" id="CAXLJM020000072">
    <property type="protein sequence ID" value="CAL8127921.1"/>
    <property type="molecule type" value="Genomic_DNA"/>
</dbReference>
<evidence type="ECO:0000313" key="2">
    <source>
        <dbReference type="EMBL" id="CAL8127921.1"/>
    </source>
</evidence>
<keyword evidence="3" id="KW-1185">Reference proteome</keyword>
<gene>
    <name evidence="2" type="ORF">ODALV1_LOCUS22012</name>
</gene>
<evidence type="ECO:0000256" key="1">
    <source>
        <dbReference type="SAM" id="SignalP"/>
    </source>
</evidence>
<sequence length="117" mass="12627">MKLATLILLTMGIYLYVEANLTQKLLNEAKTPEACKFSCEEVAGATCYALGGTVGGCNKVGYVMNCCPSLNADCICQCCTTTACVEATCCVPAPAHNKSCDWWPKSSEKLETFNYMI</sequence>
<protein>
    <submittedName>
        <fullName evidence="2">Uncharacterized protein</fullName>
    </submittedName>
</protein>
<keyword evidence="1" id="KW-0732">Signal</keyword>
<name>A0ABP1RGU0_9HEXA</name>
<evidence type="ECO:0000313" key="3">
    <source>
        <dbReference type="Proteomes" id="UP001642540"/>
    </source>
</evidence>
<feature type="chain" id="PRO_5046302162" evidence="1">
    <location>
        <begin position="20"/>
        <end position="117"/>
    </location>
</feature>